<dbReference type="InterPro" id="IPR013783">
    <property type="entry name" value="Ig-like_fold"/>
</dbReference>
<dbReference type="AlphaFoldDB" id="A0A2P7YPY2"/>
<gene>
    <name evidence="3" type="ORF">B9Z65_1219</name>
</gene>
<evidence type="ECO:0000256" key="2">
    <source>
        <dbReference type="SAM" id="SignalP"/>
    </source>
</evidence>
<organism evidence="3 4">
    <name type="scientific">Elsinoe australis</name>
    <dbReference type="NCBI Taxonomy" id="40998"/>
    <lineage>
        <taxon>Eukaryota</taxon>
        <taxon>Fungi</taxon>
        <taxon>Dikarya</taxon>
        <taxon>Ascomycota</taxon>
        <taxon>Pezizomycotina</taxon>
        <taxon>Dothideomycetes</taxon>
        <taxon>Dothideomycetidae</taxon>
        <taxon>Myriangiales</taxon>
        <taxon>Elsinoaceae</taxon>
        <taxon>Elsinoe</taxon>
    </lineage>
</organism>
<sequence length="609" mass="63587">MLFSIAFTGLLAVARAAVVPFTVQGALDGASADSQNFNTGGRISVNGLSIVIPENLQFQFPAAWVPFKSVAGGSFNGMEVSVVGNYVDDVAIAGQVQIAQFLLSANVGTIASLAFDGKITLTTGQVLRINDPNAVYSAGYKLRPEFTADDQNPSITSFSGFPMCVPRSADDPKCPSSNRPAGQTSFTAPDSLTMAPLKPGDYIEYSAIRVGGESIVYALVADNVQILTTGVPPYIRVEEAIIGVVDGQAAANIELADTRFVGYTSDASVAITISRIDINPCDGKETYTSVGSASIRPADVRNKWIWRAGASTLTKYSRDYLVTTSTGTRETNGGQIIAGRYVQPVTEWIFPESTVPGRIPGPNDFSQMVNLRDGIGPDAEGNVWGQLKPWPVGAAPTPFTTNCAANPGPTTPGDSPTAITANAGVDQTLRAGIVAGLSASADNSASFPSGDLSYSWTQKTGKAVTITGGSTAKCSFTVPNATAIEAYEFEVTIKSASTQLNATDIVKVTNDPSTADVVTIDSYTYTTQQGGTLSVTAHSNVVDGSARLTLQLLNPTAGAAITMVNAGNGKFTYSARSTKQPSGGITVTSNFKGKSSKTTLSTRKRSFNA</sequence>
<dbReference type="OrthoDB" id="2129641at2759"/>
<feature type="compositionally biased region" description="Polar residues" evidence="1">
    <location>
        <begin position="175"/>
        <end position="190"/>
    </location>
</feature>
<feature type="signal peptide" evidence="2">
    <location>
        <begin position="1"/>
        <end position="16"/>
    </location>
</feature>
<accession>A0A2P7YPY2</accession>
<proteinExistence type="predicted"/>
<dbReference type="EMBL" id="NHZQ01000404">
    <property type="protein sequence ID" value="PSK38028.1"/>
    <property type="molecule type" value="Genomic_DNA"/>
</dbReference>
<feature type="chain" id="PRO_5015180041" evidence="2">
    <location>
        <begin position="17"/>
        <end position="609"/>
    </location>
</feature>
<evidence type="ECO:0000313" key="4">
    <source>
        <dbReference type="Proteomes" id="UP000243723"/>
    </source>
</evidence>
<keyword evidence="2" id="KW-0732">Signal</keyword>
<dbReference type="Gene3D" id="2.60.40.10">
    <property type="entry name" value="Immunoglobulins"/>
    <property type="match status" value="1"/>
</dbReference>
<comment type="caution">
    <text evidence="3">The sequence shown here is derived from an EMBL/GenBank/DDBJ whole genome shotgun (WGS) entry which is preliminary data.</text>
</comment>
<dbReference type="Proteomes" id="UP000243723">
    <property type="component" value="Unassembled WGS sequence"/>
</dbReference>
<protein>
    <submittedName>
        <fullName evidence="3">Uncharacterized protein</fullName>
    </submittedName>
</protein>
<reference evidence="3 4" key="1">
    <citation type="submission" date="2017-05" db="EMBL/GenBank/DDBJ databases">
        <title>Draft genome sequence of Elsinoe australis.</title>
        <authorList>
            <person name="Cheng Q."/>
        </authorList>
    </citation>
    <scope>NUCLEOTIDE SEQUENCE [LARGE SCALE GENOMIC DNA]</scope>
    <source>
        <strain evidence="3 4">NL1</strain>
    </source>
</reference>
<name>A0A2P7YPY2_9PEZI</name>
<evidence type="ECO:0000313" key="3">
    <source>
        <dbReference type="EMBL" id="PSK38028.1"/>
    </source>
</evidence>
<evidence type="ECO:0000256" key="1">
    <source>
        <dbReference type="SAM" id="MobiDB-lite"/>
    </source>
</evidence>
<keyword evidence="4" id="KW-1185">Reference proteome</keyword>
<feature type="region of interest" description="Disordered" evidence="1">
    <location>
        <begin position="169"/>
        <end position="190"/>
    </location>
</feature>